<dbReference type="EMBL" id="GGEC01083427">
    <property type="protein sequence ID" value="MBX63911.1"/>
    <property type="molecule type" value="Transcribed_RNA"/>
</dbReference>
<feature type="compositionally biased region" description="Polar residues" evidence="1">
    <location>
        <begin position="1"/>
        <end position="18"/>
    </location>
</feature>
<protein>
    <submittedName>
        <fullName evidence="2">Uncharacterized protein</fullName>
    </submittedName>
</protein>
<sequence>MQLGTTNIKKMKSMVQNSKAKKQVQ</sequence>
<evidence type="ECO:0000313" key="2">
    <source>
        <dbReference type="EMBL" id="MBX63911.1"/>
    </source>
</evidence>
<name>A0A2P2QA88_RHIMU</name>
<accession>A0A2P2QA88</accession>
<feature type="region of interest" description="Disordered" evidence="1">
    <location>
        <begin position="1"/>
        <end position="25"/>
    </location>
</feature>
<proteinExistence type="predicted"/>
<organism evidence="2">
    <name type="scientific">Rhizophora mucronata</name>
    <name type="common">Asiatic mangrove</name>
    <dbReference type="NCBI Taxonomy" id="61149"/>
    <lineage>
        <taxon>Eukaryota</taxon>
        <taxon>Viridiplantae</taxon>
        <taxon>Streptophyta</taxon>
        <taxon>Embryophyta</taxon>
        <taxon>Tracheophyta</taxon>
        <taxon>Spermatophyta</taxon>
        <taxon>Magnoliopsida</taxon>
        <taxon>eudicotyledons</taxon>
        <taxon>Gunneridae</taxon>
        <taxon>Pentapetalae</taxon>
        <taxon>rosids</taxon>
        <taxon>fabids</taxon>
        <taxon>Malpighiales</taxon>
        <taxon>Rhizophoraceae</taxon>
        <taxon>Rhizophora</taxon>
    </lineage>
</organism>
<reference evidence="2" key="1">
    <citation type="submission" date="2018-02" db="EMBL/GenBank/DDBJ databases">
        <title>Rhizophora mucronata_Transcriptome.</title>
        <authorList>
            <person name="Meera S.P."/>
            <person name="Sreeshan A."/>
            <person name="Augustine A."/>
        </authorList>
    </citation>
    <scope>NUCLEOTIDE SEQUENCE</scope>
    <source>
        <tissue evidence="2">Leaf</tissue>
    </source>
</reference>
<dbReference type="AlphaFoldDB" id="A0A2P2QA88"/>
<evidence type="ECO:0000256" key="1">
    <source>
        <dbReference type="SAM" id="MobiDB-lite"/>
    </source>
</evidence>